<gene>
    <name evidence="2" type="ORF">NBG84_28995</name>
</gene>
<protein>
    <recommendedName>
        <fullName evidence="4">AG1 protein</fullName>
    </recommendedName>
</protein>
<keyword evidence="3" id="KW-1185">Reference proteome</keyword>
<feature type="region of interest" description="Disordered" evidence="1">
    <location>
        <begin position="15"/>
        <end position="44"/>
    </location>
</feature>
<dbReference type="RefSeq" id="WP_250922574.1">
    <property type="nucleotide sequence ID" value="NZ_JAMQAW010000036.1"/>
</dbReference>
<dbReference type="Proteomes" id="UP001431429">
    <property type="component" value="Unassembled WGS sequence"/>
</dbReference>
<dbReference type="EMBL" id="JAMQAW010000036">
    <property type="protein sequence ID" value="MCM2392272.1"/>
    <property type="molecule type" value="Genomic_DNA"/>
</dbReference>
<evidence type="ECO:0000256" key="1">
    <source>
        <dbReference type="SAM" id="MobiDB-lite"/>
    </source>
</evidence>
<organism evidence="2 3">
    <name type="scientific">Streptomyces albipurpureus</name>
    <dbReference type="NCBI Taxonomy" id="2897419"/>
    <lineage>
        <taxon>Bacteria</taxon>
        <taxon>Bacillati</taxon>
        <taxon>Actinomycetota</taxon>
        <taxon>Actinomycetes</taxon>
        <taxon>Kitasatosporales</taxon>
        <taxon>Streptomycetaceae</taxon>
        <taxon>Streptomyces</taxon>
    </lineage>
</organism>
<comment type="caution">
    <text evidence="2">The sequence shown here is derived from an EMBL/GenBank/DDBJ whole genome shotgun (WGS) entry which is preliminary data.</text>
</comment>
<proteinExistence type="predicted"/>
<name>A0ABT0UUN4_9ACTN</name>
<reference evidence="2" key="1">
    <citation type="submission" date="2022-06" db="EMBL/GenBank/DDBJ databases">
        <title>Genome public.</title>
        <authorList>
            <person name="Sun Q."/>
        </authorList>
    </citation>
    <scope>NUCLEOTIDE SEQUENCE</scope>
    <source>
        <strain evidence="2">CWNU-1</strain>
    </source>
</reference>
<evidence type="ECO:0000313" key="2">
    <source>
        <dbReference type="EMBL" id="MCM2392272.1"/>
    </source>
</evidence>
<accession>A0ABT0UUN4</accession>
<evidence type="ECO:0000313" key="3">
    <source>
        <dbReference type="Proteomes" id="UP001431429"/>
    </source>
</evidence>
<sequence length="142" mass="14823">MSFDQEWVSVRSASTATVSTRLNQVEPSGGGGGGGSTDLSVSQDKLGALGSAAHKLHGHLSGDGKHADASTTEAATTMTVNGFQTGAAITTVQKTWTSQLKTLLDACAHISNHLDYSSASHANEEKDIETAFRTSQITEFLK</sequence>
<evidence type="ECO:0008006" key="4">
    <source>
        <dbReference type="Google" id="ProtNLM"/>
    </source>
</evidence>